<accession>A0AAV6IN28</accession>
<dbReference type="Gene3D" id="2.30.30.100">
    <property type="match status" value="1"/>
</dbReference>
<sequence length="111" mass="12455">MRVSNYLSSVEFHSKTSRIPKSFKAAALMYDSGKPDNDRGLDTRGTKEISACELRNVMSDLKEPFGTSSSGMNNALALGCLVELKNGETYNRHLVNCDTWMNVHLRAIMYF</sequence>
<proteinExistence type="predicted"/>
<dbReference type="AlphaFoldDB" id="A0AAV6IN28"/>
<dbReference type="InterPro" id="IPR010920">
    <property type="entry name" value="LSM_dom_sf"/>
</dbReference>
<gene>
    <name evidence="1" type="ORF">RHGRI_030418</name>
</gene>
<name>A0AAV6IN28_9ERIC</name>
<evidence type="ECO:0000313" key="2">
    <source>
        <dbReference type="Proteomes" id="UP000823749"/>
    </source>
</evidence>
<reference evidence="1" key="1">
    <citation type="submission" date="2020-08" db="EMBL/GenBank/DDBJ databases">
        <title>Plant Genome Project.</title>
        <authorList>
            <person name="Zhang R.-G."/>
        </authorList>
    </citation>
    <scope>NUCLEOTIDE SEQUENCE</scope>
    <source>
        <strain evidence="1">WSP0</strain>
        <tissue evidence="1">Leaf</tissue>
    </source>
</reference>
<keyword evidence="2" id="KW-1185">Reference proteome</keyword>
<organism evidence="1 2">
    <name type="scientific">Rhododendron griersonianum</name>
    <dbReference type="NCBI Taxonomy" id="479676"/>
    <lineage>
        <taxon>Eukaryota</taxon>
        <taxon>Viridiplantae</taxon>
        <taxon>Streptophyta</taxon>
        <taxon>Embryophyta</taxon>
        <taxon>Tracheophyta</taxon>
        <taxon>Spermatophyta</taxon>
        <taxon>Magnoliopsida</taxon>
        <taxon>eudicotyledons</taxon>
        <taxon>Gunneridae</taxon>
        <taxon>Pentapetalae</taxon>
        <taxon>asterids</taxon>
        <taxon>Ericales</taxon>
        <taxon>Ericaceae</taxon>
        <taxon>Ericoideae</taxon>
        <taxon>Rhodoreae</taxon>
        <taxon>Rhododendron</taxon>
    </lineage>
</organism>
<dbReference type="Proteomes" id="UP000823749">
    <property type="component" value="Chromosome 10"/>
</dbReference>
<comment type="caution">
    <text evidence="1">The sequence shown here is derived from an EMBL/GenBank/DDBJ whole genome shotgun (WGS) entry which is preliminary data.</text>
</comment>
<evidence type="ECO:0000313" key="1">
    <source>
        <dbReference type="EMBL" id="KAG5530048.1"/>
    </source>
</evidence>
<protein>
    <submittedName>
        <fullName evidence="1">Uncharacterized protein</fullName>
    </submittedName>
</protein>
<dbReference type="EMBL" id="JACTNZ010000010">
    <property type="protein sequence ID" value="KAG5530048.1"/>
    <property type="molecule type" value="Genomic_DNA"/>
</dbReference>
<dbReference type="SUPFAM" id="SSF50182">
    <property type="entry name" value="Sm-like ribonucleoproteins"/>
    <property type="match status" value="1"/>
</dbReference>